<organism evidence="2 3">
    <name type="scientific">Halorientalis regularis</name>
    <dbReference type="NCBI Taxonomy" id="660518"/>
    <lineage>
        <taxon>Archaea</taxon>
        <taxon>Methanobacteriati</taxon>
        <taxon>Methanobacteriota</taxon>
        <taxon>Stenosarchaea group</taxon>
        <taxon>Halobacteria</taxon>
        <taxon>Halobacteriales</taxon>
        <taxon>Haloarculaceae</taxon>
        <taxon>Halorientalis</taxon>
    </lineage>
</organism>
<sequence>MSRDEFSTKQEEQIKRYVIWTAVTVIAGFIVLYVV</sequence>
<evidence type="ECO:0000313" key="3">
    <source>
        <dbReference type="Proteomes" id="UP000199076"/>
    </source>
</evidence>
<dbReference type="Proteomes" id="UP000199076">
    <property type="component" value="Unassembled WGS sequence"/>
</dbReference>
<keyword evidence="3" id="KW-1185">Reference proteome</keyword>
<dbReference type="AlphaFoldDB" id="A0A1G7M215"/>
<feature type="transmembrane region" description="Helical" evidence="1">
    <location>
        <begin position="17"/>
        <end position="34"/>
    </location>
</feature>
<keyword evidence="1" id="KW-1133">Transmembrane helix</keyword>
<proteinExistence type="predicted"/>
<evidence type="ECO:0000256" key="1">
    <source>
        <dbReference type="SAM" id="Phobius"/>
    </source>
</evidence>
<reference evidence="3" key="1">
    <citation type="submission" date="2016-10" db="EMBL/GenBank/DDBJ databases">
        <authorList>
            <person name="Varghese N."/>
            <person name="Submissions S."/>
        </authorList>
    </citation>
    <scope>NUCLEOTIDE SEQUENCE [LARGE SCALE GENOMIC DNA]</scope>
    <source>
        <strain evidence="3">IBRC-M 10760</strain>
    </source>
</reference>
<protein>
    <submittedName>
        <fullName evidence="2">Uncharacterized protein</fullName>
    </submittedName>
</protein>
<keyword evidence="1" id="KW-0472">Membrane</keyword>
<dbReference type="EMBL" id="FNBK01000007">
    <property type="protein sequence ID" value="SDF55868.1"/>
    <property type="molecule type" value="Genomic_DNA"/>
</dbReference>
<accession>A0A1G7M215</accession>
<gene>
    <name evidence="2" type="ORF">SAMN05216218_107108</name>
</gene>
<keyword evidence="1" id="KW-0812">Transmembrane</keyword>
<name>A0A1G7M215_9EURY</name>
<evidence type="ECO:0000313" key="2">
    <source>
        <dbReference type="EMBL" id="SDF55868.1"/>
    </source>
</evidence>